<dbReference type="Proteomes" id="UP000290174">
    <property type="component" value="Unassembled WGS sequence"/>
</dbReference>
<proteinExistence type="predicted"/>
<gene>
    <name evidence="2" type="ORF">EAS61_26460</name>
</gene>
<dbReference type="EMBL" id="RKMK01000030">
    <property type="protein sequence ID" value="RXG90119.1"/>
    <property type="molecule type" value="Genomic_DNA"/>
</dbReference>
<dbReference type="SUPFAM" id="SSF54909">
    <property type="entry name" value="Dimeric alpha+beta barrel"/>
    <property type="match status" value="1"/>
</dbReference>
<evidence type="ECO:0000313" key="2">
    <source>
        <dbReference type="EMBL" id="RXG90119.1"/>
    </source>
</evidence>
<dbReference type="PANTHER" id="PTHR41521:SF4">
    <property type="entry name" value="BLR0684 PROTEIN"/>
    <property type="match status" value="1"/>
</dbReference>
<dbReference type="InterPro" id="IPR010753">
    <property type="entry name" value="DUF1330"/>
</dbReference>
<accession>A0A4Q0QGA3</accession>
<feature type="domain" description="DUF1330" evidence="1">
    <location>
        <begin position="3"/>
        <end position="94"/>
    </location>
</feature>
<organism evidence="2 3">
    <name type="scientific">Bradyrhizobium zhanjiangense</name>
    <dbReference type="NCBI Taxonomy" id="1325107"/>
    <lineage>
        <taxon>Bacteria</taxon>
        <taxon>Pseudomonadati</taxon>
        <taxon>Pseudomonadota</taxon>
        <taxon>Alphaproteobacteria</taxon>
        <taxon>Hyphomicrobiales</taxon>
        <taxon>Nitrobacteraceae</taxon>
        <taxon>Bradyrhizobium</taxon>
    </lineage>
</organism>
<reference evidence="2 3" key="1">
    <citation type="submission" date="2018-11" db="EMBL/GenBank/DDBJ databases">
        <title>Bradyrhizobium sp. nov., isolated from effective nodules of peanut in China.</title>
        <authorList>
            <person name="Li Y."/>
        </authorList>
    </citation>
    <scope>NUCLEOTIDE SEQUENCE [LARGE SCALE GENOMIC DNA]</scope>
    <source>
        <strain evidence="2 3">CCBAU 51770</strain>
    </source>
</reference>
<dbReference type="RefSeq" id="WP_128933675.1">
    <property type="nucleotide sequence ID" value="NZ_CP022221.1"/>
</dbReference>
<dbReference type="Pfam" id="PF07045">
    <property type="entry name" value="DUF1330"/>
    <property type="match status" value="1"/>
</dbReference>
<dbReference type="AlphaFoldDB" id="A0A4Q0QGA3"/>
<protein>
    <submittedName>
        <fullName evidence="2">DUF1330 domain-containing protein</fullName>
    </submittedName>
</protein>
<evidence type="ECO:0000259" key="1">
    <source>
        <dbReference type="Pfam" id="PF07045"/>
    </source>
</evidence>
<dbReference type="Gene3D" id="3.30.70.100">
    <property type="match status" value="1"/>
</dbReference>
<name>A0A4Q0QGA3_9BRAD</name>
<evidence type="ECO:0000313" key="3">
    <source>
        <dbReference type="Proteomes" id="UP000290174"/>
    </source>
</evidence>
<comment type="caution">
    <text evidence="2">The sequence shown here is derived from an EMBL/GenBank/DDBJ whole genome shotgun (WGS) entry which is preliminary data.</text>
</comment>
<dbReference type="PANTHER" id="PTHR41521">
    <property type="match status" value="1"/>
</dbReference>
<sequence length="99" mass="11405">MPKAYLIAEHVITEPAVFEEYRVKVGPMIDKYGGRYLTKGSAHQFLEGGHWEPDRVVIIEFPDKQSLDAWYNSSEYQPLIKLRKESTSDMDMLITLEGV</sequence>
<dbReference type="InterPro" id="IPR011008">
    <property type="entry name" value="Dimeric_a/b-barrel"/>
</dbReference>